<sequence>MPYYTFETRSDTTLSRYVRLSPLYRSKNMIMIEKIIDGYFNKETLDKIQQNTVIPLYELVTPIENVRTQKIPRPQNSFVIYRRNIQAKIASSIASDNSIGKLDNVSKLAGKQWKKEPKEIRELYGLIAECAKKVHDFLYPGYVYHPRRNATTNIPMGIISNHRGNIPQVVRWKNKLVTNRRQGDLPSSSSTFSTFRQTSCLPTSTISRSKQLSDTYNITIPSSLHYSMSSCYYNDVSSQNQLSQTSNSSSSNSSLSNSSPNSQFPFKHSQSQTDLFSEPCDNTIPSLSQLALQFPSLPKTEKNIDSLLPLTSYDRKVCHLLNTHNKYF</sequence>
<feature type="region of interest" description="Disordered" evidence="4">
    <location>
        <begin position="242"/>
        <end position="268"/>
    </location>
</feature>
<dbReference type="InterPro" id="IPR009071">
    <property type="entry name" value="HMG_box_dom"/>
</dbReference>
<feature type="DNA-binding region" description="HMG box" evidence="3">
    <location>
        <begin position="71"/>
        <end position="143"/>
    </location>
</feature>
<dbReference type="Gene3D" id="1.10.30.10">
    <property type="entry name" value="High mobility group box domain"/>
    <property type="match status" value="1"/>
</dbReference>
<dbReference type="EMBL" id="CAJVQB010001798">
    <property type="protein sequence ID" value="CAG8550424.1"/>
    <property type="molecule type" value="Genomic_DNA"/>
</dbReference>
<dbReference type="Proteomes" id="UP000789901">
    <property type="component" value="Unassembled WGS sequence"/>
</dbReference>
<dbReference type="InterPro" id="IPR036910">
    <property type="entry name" value="HMG_box_dom_sf"/>
</dbReference>
<reference evidence="6 7" key="1">
    <citation type="submission" date="2021-06" db="EMBL/GenBank/DDBJ databases">
        <authorList>
            <person name="Kallberg Y."/>
            <person name="Tangrot J."/>
            <person name="Rosling A."/>
        </authorList>
    </citation>
    <scope>NUCLEOTIDE SEQUENCE [LARGE SCALE GENOMIC DNA]</scope>
    <source>
        <strain evidence="6 7">120-4 pot B 10/14</strain>
    </source>
</reference>
<proteinExistence type="predicted"/>
<dbReference type="PANTHER" id="PTHR10270:SF161">
    <property type="entry name" value="SEX-DETERMINING REGION Y PROTEIN"/>
    <property type="match status" value="1"/>
</dbReference>
<organism evidence="6 7">
    <name type="scientific">Gigaspora margarita</name>
    <dbReference type="NCBI Taxonomy" id="4874"/>
    <lineage>
        <taxon>Eukaryota</taxon>
        <taxon>Fungi</taxon>
        <taxon>Fungi incertae sedis</taxon>
        <taxon>Mucoromycota</taxon>
        <taxon>Glomeromycotina</taxon>
        <taxon>Glomeromycetes</taxon>
        <taxon>Diversisporales</taxon>
        <taxon>Gigasporaceae</taxon>
        <taxon>Gigaspora</taxon>
    </lineage>
</organism>
<comment type="caution">
    <text evidence="6">The sequence shown here is derived from an EMBL/GenBank/DDBJ whole genome shotgun (WGS) entry which is preliminary data.</text>
</comment>
<dbReference type="InterPro" id="IPR050140">
    <property type="entry name" value="SRY-related_HMG-box_TF-like"/>
</dbReference>
<keyword evidence="2" id="KW-0804">Transcription</keyword>
<dbReference type="SMART" id="SM00398">
    <property type="entry name" value="HMG"/>
    <property type="match status" value="1"/>
</dbReference>
<evidence type="ECO:0000313" key="7">
    <source>
        <dbReference type="Proteomes" id="UP000789901"/>
    </source>
</evidence>
<protein>
    <submittedName>
        <fullName evidence="6">23238_t:CDS:1</fullName>
    </submittedName>
</protein>
<evidence type="ECO:0000259" key="5">
    <source>
        <dbReference type="PROSITE" id="PS50118"/>
    </source>
</evidence>
<dbReference type="CDD" id="cd01389">
    <property type="entry name" value="HMG-box_ROX1-like"/>
    <property type="match status" value="1"/>
</dbReference>
<dbReference type="PANTHER" id="PTHR10270">
    <property type="entry name" value="SOX TRANSCRIPTION FACTOR"/>
    <property type="match status" value="1"/>
</dbReference>
<dbReference type="PROSITE" id="PS50118">
    <property type="entry name" value="HMG_BOX_2"/>
    <property type="match status" value="1"/>
</dbReference>
<evidence type="ECO:0000256" key="1">
    <source>
        <dbReference type="ARBA" id="ARBA00023125"/>
    </source>
</evidence>
<feature type="domain" description="HMG box" evidence="5">
    <location>
        <begin position="71"/>
        <end position="143"/>
    </location>
</feature>
<keyword evidence="7" id="KW-1185">Reference proteome</keyword>
<keyword evidence="3" id="KW-0539">Nucleus</keyword>
<dbReference type="Pfam" id="PF00505">
    <property type="entry name" value="HMG_box"/>
    <property type="match status" value="1"/>
</dbReference>
<feature type="compositionally biased region" description="Low complexity" evidence="4">
    <location>
        <begin position="242"/>
        <end position="263"/>
    </location>
</feature>
<gene>
    <name evidence="6" type="ORF">GMARGA_LOCUS4530</name>
</gene>
<evidence type="ECO:0000256" key="2">
    <source>
        <dbReference type="ARBA" id="ARBA00023163"/>
    </source>
</evidence>
<evidence type="ECO:0000256" key="3">
    <source>
        <dbReference type="PROSITE-ProRule" id="PRU00267"/>
    </source>
</evidence>
<evidence type="ECO:0000256" key="4">
    <source>
        <dbReference type="SAM" id="MobiDB-lite"/>
    </source>
</evidence>
<name>A0ABN7UAM1_GIGMA</name>
<keyword evidence="1 3" id="KW-0238">DNA-binding</keyword>
<accession>A0ABN7UAM1</accession>
<dbReference type="SUPFAM" id="SSF47095">
    <property type="entry name" value="HMG-box"/>
    <property type="match status" value="1"/>
</dbReference>
<evidence type="ECO:0000313" key="6">
    <source>
        <dbReference type="EMBL" id="CAG8550424.1"/>
    </source>
</evidence>